<dbReference type="InterPro" id="IPR011042">
    <property type="entry name" value="6-blade_b-propeller_TolB-like"/>
</dbReference>
<accession>A0A428ZIV3</accession>
<dbReference type="Gene3D" id="2.120.10.30">
    <property type="entry name" value="TolB, C-terminal domain"/>
    <property type="match status" value="1"/>
</dbReference>
<feature type="domain" description="CBM2" evidence="2">
    <location>
        <begin position="387"/>
        <end position="495"/>
    </location>
</feature>
<feature type="chain" id="PRO_5019378103" evidence="1">
    <location>
        <begin position="26"/>
        <end position="495"/>
    </location>
</feature>
<dbReference type="AlphaFoldDB" id="A0A428ZIV3"/>
<sequence length="495" mass="52516">MWRHHLGMAAAAGVLASLVSTPAAAQPRPAAVPGLAEISVTTTQVAFGLRRPTAIVAPDDGSGRLFITEKAGTVRAYHPTTGLAADPILSIQDRVSQTGNERGLLGIAASPGFAHDQTVYLAYTRVPDSAVTLARYRLTDGQIEELLNQEHATYSNHNGGHIAFGKDGYLYWGIGDGGDAGDPFRSGQRLDTLLGKILRLDVSRACDPLPYCIPAGNPFAGVAGARAEIWAYGLRNPWKFSLDPADGSLWIGDVGQGAFEEIDHLTAGGANLGWSCREGPQVFDPARCTPGATYTDPVFSYQTSVEGCSVIGGVVYRGSRYADLAAGTYVASDYCSNPAWALRKNADGTYSQAKIGEFPIQPTSFGTSADGEIYLVNDLPGQLHQVGFARKVDCSVAYRVDSQWGNGFTASVTVTNNGTTAIDGWSLRWTFENSQQVSNGWNAAVRQSDQAVSAAAANWNTKIDPGKSVTFGFLASHSGLNPPPKSFALNESSCR</sequence>
<comment type="caution">
    <text evidence="3">The sequence shown here is derived from an EMBL/GenBank/DDBJ whole genome shotgun (WGS) entry which is preliminary data.</text>
</comment>
<dbReference type="InterPro" id="IPR008965">
    <property type="entry name" value="CBM2/CBM3_carb-bd_dom_sf"/>
</dbReference>
<dbReference type="PANTHER" id="PTHR19328">
    <property type="entry name" value="HEDGEHOG-INTERACTING PROTEIN"/>
    <property type="match status" value="1"/>
</dbReference>
<reference evidence="3 4" key="1">
    <citation type="submission" date="2018-05" db="EMBL/GenBank/DDBJ databases">
        <title>Evolution of GPA BGCs.</title>
        <authorList>
            <person name="Waglechner N."/>
            <person name="Wright G.D."/>
        </authorList>
    </citation>
    <scope>NUCLEOTIDE SEQUENCE [LARGE SCALE GENOMIC DNA]</scope>
    <source>
        <strain evidence="3 4">A82846</strain>
    </source>
</reference>
<dbReference type="InterPro" id="IPR012938">
    <property type="entry name" value="Glc/Sorbosone_DH"/>
</dbReference>
<gene>
    <name evidence="3" type="ORF">DMH04_09730</name>
</gene>
<dbReference type="SUPFAM" id="SSF50952">
    <property type="entry name" value="Soluble quinoprotein glucose dehydrogenase"/>
    <property type="match status" value="1"/>
</dbReference>
<evidence type="ECO:0000313" key="3">
    <source>
        <dbReference type="EMBL" id="RSM87984.1"/>
    </source>
</evidence>
<dbReference type="Proteomes" id="UP000287547">
    <property type="component" value="Unassembled WGS sequence"/>
</dbReference>
<keyword evidence="1" id="KW-0732">Signal</keyword>
<dbReference type="GO" id="GO:0030247">
    <property type="term" value="F:polysaccharide binding"/>
    <property type="evidence" value="ECO:0007669"/>
    <property type="project" value="UniProtKB-UniRule"/>
</dbReference>
<evidence type="ECO:0000259" key="2">
    <source>
        <dbReference type="PROSITE" id="PS51173"/>
    </source>
</evidence>
<dbReference type="Gene3D" id="2.60.40.290">
    <property type="match status" value="1"/>
</dbReference>
<dbReference type="InterPro" id="IPR001919">
    <property type="entry name" value="CBD2"/>
</dbReference>
<proteinExistence type="predicted"/>
<dbReference type="PROSITE" id="PS51173">
    <property type="entry name" value="CBM2"/>
    <property type="match status" value="1"/>
</dbReference>
<evidence type="ECO:0000256" key="1">
    <source>
        <dbReference type="SAM" id="SignalP"/>
    </source>
</evidence>
<dbReference type="SUPFAM" id="SSF49384">
    <property type="entry name" value="Carbohydrate-binding domain"/>
    <property type="match status" value="1"/>
</dbReference>
<dbReference type="OrthoDB" id="9770043at2"/>
<feature type="signal peptide" evidence="1">
    <location>
        <begin position="1"/>
        <end position="25"/>
    </location>
</feature>
<protein>
    <submittedName>
        <fullName evidence="3">Glucose/sorbosone dehydrogenase-like protein</fullName>
    </submittedName>
</protein>
<dbReference type="EMBL" id="QHKI01000005">
    <property type="protein sequence ID" value="RSM87984.1"/>
    <property type="molecule type" value="Genomic_DNA"/>
</dbReference>
<dbReference type="InterPro" id="IPR012291">
    <property type="entry name" value="CBM2_carb-bd_dom_sf"/>
</dbReference>
<dbReference type="SMART" id="SM00637">
    <property type="entry name" value="CBD_II"/>
    <property type="match status" value="1"/>
</dbReference>
<dbReference type="InterPro" id="IPR011041">
    <property type="entry name" value="Quinoprot_gluc/sorb_DH_b-prop"/>
</dbReference>
<dbReference type="GO" id="GO:0005975">
    <property type="term" value="P:carbohydrate metabolic process"/>
    <property type="evidence" value="ECO:0007669"/>
    <property type="project" value="InterPro"/>
</dbReference>
<evidence type="ECO:0000313" key="4">
    <source>
        <dbReference type="Proteomes" id="UP000287547"/>
    </source>
</evidence>
<dbReference type="Pfam" id="PF07995">
    <property type="entry name" value="GSDH"/>
    <property type="match status" value="1"/>
</dbReference>
<dbReference type="Pfam" id="PF00553">
    <property type="entry name" value="CBM_2"/>
    <property type="match status" value="1"/>
</dbReference>
<dbReference type="PANTHER" id="PTHR19328:SF75">
    <property type="entry name" value="ALDOSE SUGAR DEHYDROGENASE YLII"/>
    <property type="match status" value="1"/>
</dbReference>
<organism evidence="3 4">
    <name type="scientific">Kibdelosporangium aridum</name>
    <dbReference type="NCBI Taxonomy" id="2030"/>
    <lineage>
        <taxon>Bacteria</taxon>
        <taxon>Bacillati</taxon>
        <taxon>Actinomycetota</taxon>
        <taxon>Actinomycetes</taxon>
        <taxon>Pseudonocardiales</taxon>
        <taxon>Pseudonocardiaceae</taxon>
        <taxon>Kibdelosporangium</taxon>
    </lineage>
</organism>
<dbReference type="GO" id="GO:0004553">
    <property type="term" value="F:hydrolase activity, hydrolyzing O-glycosyl compounds"/>
    <property type="evidence" value="ECO:0007669"/>
    <property type="project" value="InterPro"/>
</dbReference>
<name>A0A428ZIV3_KIBAR</name>